<evidence type="ECO:0000256" key="1">
    <source>
        <dbReference type="SAM" id="Phobius"/>
    </source>
</evidence>
<keyword evidence="1" id="KW-0812">Transmembrane</keyword>
<dbReference type="AlphaFoldDB" id="A0A1M5Q0Y3"/>
<reference evidence="2 3" key="1">
    <citation type="submission" date="2016-11" db="EMBL/GenBank/DDBJ databases">
        <authorList>
            <person name="Jaros S."/>
            <person name="Januszkiewicz K."/>
            <person name="Wedrychowicz H."/>
        </authorList>
    </citation>
    <scope>NUCLEOTIDE SEQUENCE [LARGE SCALE GENOMIC DNA]</scope>
    <source>
        <strain evidence="2 3">CGMCC 1.7049</strain>
    </source>
</reference>
<organism evidence="2 3">
    <name type="scientific">Hydrocarboniphaga daqingensis</name>
    <dbReference type="NCBI Taxonomy" id="490188"/>
    <lineage>
        <taxon>Bacteria</taxon>
        <taxon>Pseudomonadati</taxon>
        <taxon>Pseudomonadota</taxon>
        <taxon>Gammaproteobacteria</taxon>
        <taxon>Nevskiales</taxon>
        <taxon>Nevskiaceae</taxon>
        <taxon>Hydrocarboniphaga</taxon>
    </lineage>
</organism>
<keyword evidence="3" id="KW-1185">Reference proteome</keyword>
<dbReference type="RefSeq" id="WP_072897922.1">
    <property type="nucleotide sequence ID" value="NZ_FQWZ01000005.1"/>
</dbReference>
<gene>
    <name evidence="2" type="ORF">SAMN04488068_2426</name>
</gene>
<dbReference type="Proteomes" id="UP000199758">
    <property type="component" value="Unassembled WGS sequence"/>
</dbReference>
<keyword evidence="1" id="KW-0472">Membrane</keyword>
<feature type="transmembrane region" description="Helical" evidence="1">
    <location>
        <begin position="76"/>
        <end position="97"/>
    </location>
</feature>
<keyword evidence="1" id="KW-1133">Transmembrane helix</keyword>
<name>A0A1M5Q0Y3_9GAMM</name>
<dbReference type="STRING" id="490188.SAMN04488068_2426"/>
<evidence type="ECO:0000313" key="3">
    <source>
        <dbReference type="Proteomes" id="UP000199758"/>
    </source>
</evidence>
<dbReference type="OrthoDB" id="9935647at2"/>
<proteinExistence type="predicted"/>
<accession>A0A1M5Q0Y3</accession>
<protein>
    <submittedName>
        <fullName evidence="2">Uncharacterized protein</fullName>
    </submittedName>
</protein>
<evidence type="ECO:0000313" key="2">
    <source>
        <dbReference type="EMBL" id="SHH07421.1"/>
    </source>
</evidence>
<feature type="transmembrane region" description="Helical" evidence="1">
    <location>
        <begin position="48"/>
        <end position="69"/>
    </location>
</feature>
<sequence>MRSLLLIADGAIAALSLTMALVQAVVCVLYTFVLDMSPSLPKQLPTLVASTLIFAVVGTLFLLALLRMIHRRPSRWWLQGAAVLSLMPAALVLIQLMT</sequence>
<dbReference type="EMBL" id="FQWZ01000005">
    <property type="protein sequence ID" value="SHH07421.1"/>
    <property type="molecule type" value="Genomic_DNA"/>
</dbReference>